<feature type="domain" description="AB hydrolase-1" evidence="1">
    <location>
        <begin position="30"/>
        <end position="255"/>
    </location>
</feature>
<organism evidence="2 3">
    <name type="scientific">Cupriavidus basilensis</name>
    <dbReference type="NCBI Taxonomy" id="68895"/>
    <lineage>
        <taxon>Bacteria</taxon>
        <taxon>Pseudomonadati</taxon>
        <taxon>Pseudomonadota</taxon>
        <taxon>Betaproteobacteria</taxon>
        <taxon>Burkholderiales</taxon>
        <taxon>Burkholderiaceae</taxon>
        <taxon>Cupriavidus</taxon>
    </lineage>
</organism>
<name>A0A0C4Y641_9BURK</name>
<keyword evidence="3" id="KW-1185">Reference proteome</keyword>
<dbReference type="InterPro" id="IPR026968">
    <property type="entry name" value="PcaD/CatD"/>
</dbReference>
<dbReference type="InterPro" id="IPR029058">
    <property type="entry name" value="AB_hydrolase_fold"/>
</dbReference>
<sequence>MSATLPPSETRRVRVGDISLHVRIDGGDGPWVVLAHALGANHTLWDATARHLAPRYRVLRYDLRGHGQSDAPIGAYSMIRLADDAACLMDVMEVPAAHFVGVSVGGMIGQTAAVRHPERLLSLTLAATVNRTPLDVHPMWHERIGHVEAHGMAGVADSTMQRWFSAAFRGAHPQEVARVREMLLATPVHGYVGTCQAIMAFDLAGAISRIHCPTLVVAGEEDLGAPPAMAREIAGAIPGARLEILPHAAHLAHIEQAERFHAVLDAFLGNAACGAQCDVP</sequence>
<gene>
    <name evidence="2" type="ORF">RR42_m0149</name>
</gene>
<dbReference type="GO" id="GO:0047570">
    <property type="term" value="F:3-oxoadipate enol-lactonase activity"/>
    <property type="evidence" value="ECO:0007669"/>
    <property type="project" value="UniProtKB-EC"/>
</dbReference>
<dbReference type="InterPro" id="IPR000073">
    <property type="entry name" value="AB_hydrolase_1"/>
</dbReference>
<dbReference type="PANTHER" id="PTHR43433">
    <property type="entry name" value="HYDROLASE, ALPHA/BETA FOLD FAMILY PROTEIN"/>
    <property type="match status" value="1"/>
</dbReference>
<dbReference type="STRING" id="68895.RR42_m0149"/>
<dbReference type="PRINTS" id="PR00111">
    <property type="entry name" value="ABHYDROLASE"/>
</dbReference>
<dbReference type="KEGG" id="cbw:RR42_m0149"/>
<reference evidence="2 3" key="1">
    <citation type="journal article" date="2015" name="Genome Announc.">
        <title>Complete Genome Sequence of Cupriavidus basilensis 4G11, Isolated from the Oak Ridge Field Research Center Site.</title>
        <authorList>
            <person name="Ray J."/>
            <person name="Waters R.J."/>
            <person name="Skerker J.M."/>
            <person name="Kuehl J.V."/>
            <person name="Price M.N."/>
            <person name="Huang J."/>
            <person name="Chakraborty R."/>
            <person name="Arkin A.P."/>
            <person name="Deutschbauer A."/>
        </authorList>
    </citation>
    <scope>NUCLEOTIDE SEQUENCE [LARGE SCALE GENOMIC DNA]</scope>
    <source>
        <strain evidence="2">4G11</strain>
    </source>
</reference>
<dbReference type="InterPro" id="IPR050471">
    <property type="entry name" value="AB_hydrolase"/>
</dbReference>
<dbReference type="NCBIfam" id="TIGR02427">
    <property type="entry name" value="protocat_pcaD"/>
    <property type="match status" value="1"/>
</dbReference>
<proteinExistence type="predicted"/>
<dbReference type="EMBL" id="CP010536">
    <property type="protein sequence ID" value="AJG17564.1"/>
    <property type="molecule type" value="Genomic_DNA"/>
</dbReference>
<evidence type="ECO:0000313" key="2">
    <source>
        <dbReference type="EMBL" id="AJG17564.1"/>
    </source>
</evidence>
<dbReference type="SUPFAM" id="SSF53474">
    <property type="entry name" value="alpha/beta-Hydrolases"/>
    <property type="match status" value="1"/>
</dbReference>
<dbReference type="PANTHER" id="PTHR43433:SF5">
    <property type="entry name" value="AB HYDROLASE-1 DOMAIN-CONTAINING PROTEIN"/>
    <property type="match status" value="1"/>
</dbReference>
<dbReference type="Pfam" id="PF00561">
    <property type="entry name" value="Abhydrolase_1"/>
    <property type="match status" value="1"/>
</dbReference>
<evidence type="ECO:0000259" key="1">
    <source>
        <dbReference type="Pfam" id="PF00561"/>
    </source>
</evidence>
<evidence type="ECO:0000313" key="3">
    <source>
        <dbReference type="Proteomes" id="UP000031843"/>
    </source>
</evidence>
<protein>
    <submittedName>
        <fullName evidence="2">Beta-ketoadipate enol-lactone hydrolase</fullName>
        <ecNumber evidence="2">3.1.1.24</ecNumber>
    </submittedName>
</protein>
<dbReference type="AlphaFoldDB" id="A0A0C4Y641"/>
<dbReference type="RefSeq" id="WP_043342861.1">
    <property type="nucleotide sequence ID" value="NZ_CP010536.1"/>
</dbReference>
<keyword evidence="2" id="KW-0378">Hydrolase</keyword>
<dbReference type="OrthoDB" id="9793083at2"/>
<dbReference type="Gene3D" id="3.40.50.1820">
    <property type="entry name" value="alpha/beta hydrolase"/>
    <property type="match status" value="1"/>
</dbReference>
<accession>A0A0C4Y641</accession>
<dbReference type="GO" id="GO:0042952">
    <property type="term" value="P:beta-ketoadipate pathway"/>
    <property type="evidence" value="ECO:0007669"/>
    <property type="project" value="InterPro"/>
</dbReference>
<dbReference type="EC" id="3.1.1.24" evidence="2"/>
<dbReference type="Proteomes" id="UP000031843">
    <property type="component" value="Chromosome main"/>
</dbReference>